<dbReference type="InterPro" id="IPR051560">
    <property type="entry name" value="MAM_domain-containing"/>
</dbReference>
<dbReference type="Gene3D" id="2.60.120.200">
    <property type="match status" value="2"/>
</dbReference>
<dbReference type="PROSITE" id="PS50060">
    <property type="entry name" value="MAM_2"/>
    <property type="match status" value="2"/>
</dbReference>
<comment type="caution">
    <text evidence="2">The sequence shown here is derived from an EMBL/GenBank/DDBJ whole genome shotgun (WGS) entry which is preliminary data.</text>
</comment>
<dbReference type="PANTHER" id="PTHR23282:SF142">
    <property type="entry name" value="MAM DOMAIN-CONTAINING PROTEIN"/>
    <property type="match status" value="1"/>
</dbReference>
<dbReference type="AlphaFoldDB" id="A0A9X0A914"/>
<keyword evidence="3" id="KW-1185">Reference proteome</keyword>
<protein>
    <recommendedName>
        <fullName evidence="1">MAM domain-containing protein</fullName>
    </recommendedName>
</protein>
<dbReference type="InterPro" id="IPR000998">
    <property type="entry name" value="MAM_dom"/>
</dbReference>
<gene>
    <name evidence="2" type="ORF">OS493_003449</name>
</gene>
<dbReference type="Pfam" id="PF00629">
    <property type="entry name" value="MAM"/>
    <property type="match status" value="1"/>
</dbReference>
<reference evidence="2" key="1">
    <citation type="submission" date="2023-01" db="EMBL/GenBank/DDBJ databases">
        <title>Genome assembly of the deep-sea coral Lophelia pertusa.</title>
        <authorList>
            <person name="Herrera S."/>
            <person name="Cordes E."/>
        </authorList>
    </citation>
    <scope>NUCLEOTIDE SEQUENCE</scope>
    <source>
        <strain evidence="2">USNM1676648</strain>
        <tissue evidence="2">Polyp</tissue>
    </source>
</reference>
<accession>A0A9X0A914</accession>
<dbReference type="SUPFAM" id="SSF49899">
    <property type="entry name" value="Concanavalin A-like lectins/glucanases"/>
    <property type="match status" value="1"/>
</dbReference>
<dbReference type="InterPro" id="IPR013320">
    <property type="entry name" value="ConA-like_dom_sf"/>
</dbReference>
<dbReference type="PANTHER" id="PTHR23282">
    <property type="entry name" value="APICAL ENDOSOMAL GLYCOPROTEIN PRECURSOR"/>
    <property type="match status" value="1"/>
</dbReference>
<dbReference type="EMBL" id="MU825397">
    <property type="protein sequence ID" value="KAJ7393789.1"/>
    <property type="molecule type" value="Genomic_DNA"/>
</dbReference>
<evidence type="ECO:0000313" key="2">
    <source>
        <dbReference type="EMBL" id="KAJ7393789.1"/>
    </source>
</evidence>
<dbReference type="CDD" id="cd06263">
    <property type="entry name" value="MAM"/>
    <property type="match status" value="1"/>
</dbReference>
<name>A0A9X0A914_9CNID</name>
<dbReference type="GO" id="GO:0016020">
    <property type="term" value="C:membrane"/>
    <property type="evidence" value="ECO:0007669"/>
    <property type="project" value="InterPro"/>
</dbReference>
<organism evidence="2 3">
    <name type="scientific">Desmophyllum pertusum</name>
    <dbReference type="NCBI Taxonomy" id="174260"/>
    <lineage>
        <taxon>Eukaryota</taxon>
        <taxon>Metazoa</taxon>
        <taxon>Cnidaria</taxon>
        <taxon>Anthozoa</taxon>
        <taxon>Hexacorallia</taxon>
        <taxon>Scleractinia</taxon>
        <taxon>Caryophylliina</taxon>
        <taxon>Caryophylliidae</taxon>
        <taxon>Desmophyllum</taxon>
    </lineage>
</organism>
<feature type="domain" description="MAM" evidence="1">
    <location>
        <begin position="1"/>
        <end position="32"/>
    </location>
</feature>
<feature type="domain" description="MAM" evidence="1">
    <location>
        <begin position="34"/>
        <end position="114"/>
    </location>
</feature>
<evidence type="ECO:0000259" key="1">
    <source>
        <dbReference type="PROSITE" id="PS50060"/>
    </source>
</evidence>
<dbReference type="Proteomes" id="UP001163046">
    <property type="component" value="Unassembled WGS sequence"/>
</dbReference>
<dbReference type="OrthoDB" id="5989877at2759"/>
<evidence type="ECO:0000313" key="3">
    <source>
        <dbReference type="Proteomes" id="UP001163046"/>
    </source>
</evidence>
<proteinExistence type="predicted"/>
<sequence>MYEVIIEGIRGSSYTGDMAIDDFKLVAGPCSSTFICNFDGSTCGFTQDTTDKFDWTRNKGNTSSFQTGPSSDHTTGQGYYMYTETSSPRNPGDVARLKGRCNSAGTCVLRYIIT</sequence>